<feature type="compositionally biased region" description="Acidic residues" evidence="4">
    <location>
        <begin position="150"/>
        <end position="171"/>
    </location>
</feature>
<evidence type="ECO:0000256" key="3">
    <source>
        <dbReference type="ARBA" id="ARBA00023242"/>
    </source>
</evidence>
<sequence>MARLSVGEDQIFVFAVLLGHNYDSTAGEYLLQQCHDPAYNTTQLPRQLREELGLKDTITTGARSSNPHSGFSRKERRKAERSRTGPRFQQRKGHKRRQRSQGEDGPEHDVFDEKSGRSEDERPAKPKTRTPAEPRTLKSILKRKQPVEQEHEESDVEIDLDEGENEDETPEAENPPPHPKISRSVQKKLEEDDAEIAALEKKLGLKGKKKLPKSFLESGLGDILGELGSDSEIEAKKRKREGEEWLQRKRQRARMTEVGNRDEEEITGSEDAHEDEEDFDEMLEDLDDDDDDSVGEGDSEFQGFDDEEEEKEESAPQKTKQKENPYRPPVAASDTAPAKYIPPSKRMQSSTESESLLRLRRQIQGHLNKLSEANIISILGDIEKLYQDYPRQSVTSVLIDILFGLVCSGSSLNDTFIILHAGFIAAIYKVIGMEFGAEFVQNLVQRFDSMYEEKDKGESSRKDMVNLLSLLSHLYNFHLLGCGLVFDYIRLFLGEINELNTELLLKVVRNSGPQLRQDDPSALKDIVLLIQPAVAQIGEAALSVRTKFMIETITDLKNNKLKNAPGASISLEHLTKMRKILGSLNSRSLRASEPLRIGRADIQNSDKRGKWWLVGASWKADSASTYTHKATVDPSAVLPDNLDDDLGDKKAVDLAQLARSHRMNTEVRRSIFVAIMSASDYQDAHVRLTKLRLKRSQETEIPQVLVHCASEEGSYNPYYTLIARKLCGERKMKMAFQFSLWDVFKRMGESGNMEDDAFSADEDEDRSLTTRAIVNLAKMYGSLIADGGLTLGILKTLDFLYLQPKTRTFVELLLITTMQQTQQKSLRKQQKAGESTQFTFEEKPLVNVFLKARDTPQVVTGLIYFIRKVVAKSNVVASKRDKKLLKWGCKLALDTLKVISEGAGS</sequence>
<dbReference type="AlphaFoldDB" id="A0A0J6YFC0"/>
<dbReference type="InterPro" id="IPR003890">
    <property type="entry name" value="MIF4G-like_typ-3"/>
</dbReference>
<dbReference type="OrthoDB" id="361797at2759"/>
<comment type="similarity">
    <text evidence="2">Belongs to the CWC22 family.</text>
</comment>
<reference evidence="7" key="1">
    <citation type="journal article" date="2010" name="Genome Res.">
        <title>Population genomic sequencing of Coccidioides fungi reveals recent hybridization and transposon control.</title>
        <authorList>
            <person name="Neafsey D.E."/>
            <person name="Barker B.M."/>
            <person name="Sharpton T.J."/>
            <person name="Stajich J.E."/>
            <person name="Park D.J."/>
            <person name="Whiston E."/>
            <person name="Hung C.-Y."/>
            <person name="McMahan C."/>
            <person name="White J."/>
            <person name="Sykes S."/>
            <person name="Heiman D."/>
            <person name="Young S."/>
            <person name="Zeng Q."/>
            <person name="Abouelleil A."/>
            <person name="Aftuck L."/>
            <person name="Bessette D."/>
            <person name="Brown A."/>
            <person name="FitzGerald M."/>
            <person name="Lui A."/>
            <person name="Macdonald J.P."/>
            <person name="Priest M."/>
            <person name="Orbach M.J."/>
            <person name="Galgiani J.N."/>
            <person name="Kirkland T.N."/>
            <person name="Cole G.T."/>
            <person name="Birren B.W."/>
            <person name="Henn M.R."/>
            <person name="Taylor J.W."/>
            <person name="Rounsley S.D."/>
        </authorList>
    </citation>
    <scope>NUCLEOTIDE SEQUENCE [LARGE SCALE GENOMIC DNA]</scope>
    <source>
        <strain evidence="7">RMSCC 2394</strain>
    </source>
</reference>
<evidence type="ECO:0000259" key="5">
    <source>
        <dbReference type="PROSITE" id="PS51366"/>
    </source>
</evidence>
<dbReference type="SMART" id="SM00544">
    <property type="entry name" value="MA3"/>
    <property type="match status" value="1"/>
</dbReference>
<feature type="domain" description="MI" evidence="5">
    <location>
        <begin position="666"/>
        <end position="799"/>
    </location>
</feature>
<dbReference type="Pfam" id="PF02854">
    <property type="entry name" value="MIF4G"/>
    <property type="match status" value="1"/>
</dbReference>
<proteinExistence type="inferred from homology"/>
<dbReference type="Gene3D" id="1.25.40.180">
    <property type="match status" value="1"/>
</dbReference>
<evidence type="ECO:0000256" key="4">
    <source>
        <dbReference type="SAM" id="MobiDB-lite"/>
    </source>
</evidence>
<dbReference type="STRING" id="404692.A0A0J6YFC0"/>
<dbReference type="PANTHER" id="PTHR18034">
    <property type="entry name" value="CELL CYCLE CONTROL PROTEIN CWF22-RELATED"/>
    <property type="match status" value="1"/>
</dbReference>
<dbReference type="InterPro" id="IPR016024">
    <property type="entry name" value="ARM-type_fold"/>
</dbReference>
<protein>
    <submittedName>
        <fullName evidence="6">MIF4G/MA4 domain containing protein</fullName>
    </submittedName>
</protein>
<dbReference type="InterPro" id="IPR003891">
    <property type="entry name" value="Initiation_fac_eIF4g_MI"/>
</dbReference>
<evidence type="ECO:0000313" key="7">
    <source>
        <dbReference type="Proteomes" id="UP000054565"/>
    </source>
</evidence>
<evidence type="ECO:0000256" key="2">
    <source>
        <dbReference type="ARBA" id="ARBA00006856"/>
    </source>
</evidence>
<dbReference type="FunFam" id="1.25.40.180:FF:000050">
    <property type="entry name" value="Nuclear protein (Sgd1), putative"/>
    <property type="match status" value="1"/>
</dbReference>
<dbReference type="GO" id="GO:0042274">
    <property type="term" value="P:ribosomal small subunit biogenesis"/>
    <property type="evidence" value="ECO:0007669"/>
    <property type="project" value="TreeGrafter"/>
</dbReference>
<feature type="compositionally biased region" description="Basic residues" evidence="4">
    <location>
        <begin position="89"/>
        <end position="99"/>
    </location>
</feature>
<dbReference type="GO" id="GO:0005730">
    <property type="term" value="C:nucleolus"/>
    <property type="evidence" value="ECO:0007669"/>
    <property type="project" value="UniProtKB-SubCell"/>
</dbReference>
<feature type="compositionally biased region" description="Acidic residues" evidence="4">
    <location>
        <begin position="262"/>
        <end position="312"/>
    </location>
</feature>
<feature type="compositionally biased region" description="Polar residues" evidence="4">
    <location>
        <begin position="57"/>
        <end position="69"/>
    </location>
</feature>
<comment type="subcellular location">
    <subcellularLocation>
        <location evidence="1">Nucleus</location>
        <location evidence="1">Nucleolus</location>
    </subcellularLocation>
</comment>
<keyword evidence="3" id="KW-0539">Nucleus</keyword>
<evidence type="ECO:0000313" key="6">
    <source>
        <dbReference type="EMBL" id="KMP05729.1"/>
    </source>
</evidence>
<dbReference type="EMBL" id="DS028095">
    <property type="protein sequence ID" value="KMP05729.1"/>
    <property type="molecule type" value="Genomic_DNA"/>
</dbReference>
<dbReference type="InterPro" id="IPR050781">
    <property type="entry name" value="CWC22_splicing_factor"/>
</dbReference>
<dbReference type="Pfam" id="PF02847">
    <property type="entry name" value="MA3"/>
    <property type="match status" value="1"/>
</dbReference>
<evidence type="ECO:0000256" key="1">
    <source>
        <dbReference type="ARBA" id="ARBA00004604"/>
    </source>
</evidence>
<name>A0A0J6YFC0_COCIT</name>
<dbReference type="Proteomes" id="UP000054565">
    <property type="component" value="Unassembled WGS sequence"/>
</dbReference>
<feature type="region of interest" description="Disordered" evidence="4">
    <location>
        <begin position="56"/>
        <end position="353"/>
    </location>
</feature>
<dbReference type="PANTHER" id="PTHR18034:SF4">
    <property type="entry name" value="NUCLEOLAR MIF4G DOMAIN-CONTAINING PROTEIN 1"/>
    <property type="match status" value="1"/>
</dbReference>
<gene>
    <name evidence="6" type="ORF">CIRG_05411</name>
</gene>
<dbReference type="SUPFAM" id="SSF48371">
    <property type="entry name" value="ARM repeat"/>
    <property type="match status" value="1"/>
</dbReference>
<organism evidence="6 7">
    <name type="scientific">Coccidioides immitis RMSCC 2394</name>
    <dbReference type="NCBI Taxonomy" id="404692"/>
    <lineage>
        <taxon>Eukaryota</taxon>
        <taxon>Fungi</taxon>
        <taxon>Dikarya</taxon>
        <taxon>Ascomycota</taxon>
        <taxon>Pezizomycotina</taxon>
        <taxon>Eurotiomycetes</taxon>
        <taxon>Eurotiomycetidae</taxon>
        <taxon>Onygenales</taxon>
        <taxon>Onygenaceae</taxon>
        <taxon>Coccidioides</taxon>
    </lineage>
</organism>
<dbReference type="PROSITE" id="PS51366">
    <property type="entry name" value="MI"/>
    <property type="match status" value="1"/>
</dbReference>
<dbReference type="GO" id="GO:0003723">
    <property type="term" value="F:RNA binding"/>
    <property type="evidence" value="ECO:0007669"/>
    <property type="project" value="InterPro"/>
</dbReference>
<dbReference type="SMART" id="SM00543">
    <property type="entry name" value="MIF4G"/>
    <property type="match status" value="1"/>
</dbReference>
<feature type="compositionally biased region" description="Basic and acidic residues" evidence="4">
    <location>
        <begin position="100"/>
        <end position="136"/>
    </location>
</feature>
<accession>A0A0J6YFC0</accession>